<protein>
    <recommendedName>
        <fullName evidence="1">Thioesterase domain-containing protein</fullName>
    </recommendedName>
</protein>
<dbReference type="SUPFAM" id="SSF54637">
    <property type="entry name" value="Thioesterase/thiol ester dehydrase-isomerase"/>
    <property type="match status" value="1"/>
</dbReference>
<dbReference type="InterPro" id="IPR006683">
    <property type="entry name" value="Thioestr_dom"/>
</dbReference>
<proteinExistence type="predicted"/>
<evidence type="ECO:0000313" key="3">
    <source>
        <dbReference type="Proteomes" id="UP001165074"/>
    </source>
</evidence>
<dbReference type="InterPro" id="IPR029069">
    <property type="entry name" value="HotDog_dom_sf"/>
</dbReference>
<gene>
    <name evidence="2" type="ORF">Airi02_084880</name>
</gene>
<dbReference type="Pfam" id="PF03061">
    <property type="entry name" value="4HBT"/>
    <property type="match status" value="1"/>
</dbReference>
<dbReference type="RefSeq" id="WP_285581529.1">
    <property type="nucleotide sequence ID" value="NZ_BSTK01000017.1"/>
</dbReference>
<dbReference type="Gene3D" id="3.10.129.10">
    <property type="entry name" value="Hotdog Thioesterase"/>
    <property type="match status" value="1"/>
</dbReference>
<dbReference type="AlphaFoldDB" id="A0A9W6SAY1"/>
<dbReference type="EMBL" id="BSTK01000017">
    <property type="protein sequence ID" value="GLY90559.1"/>
    <property type="molecule type" value="Genomic_DNA"/>
</dbReference>
<name>A0A9W6SAY1_9ACTN</name>
<evidence type="ECO:0000259" key="1">
    <source>
        <dbReference type="Pfam" id="PF03061"/>
    </source>
</evidence>
<reference evidence="2" key="1">
    <citation type="submission" date="2023-03" db="EMBL/GenBank/DDBJ databases">
        <title>Actinoallomurus iriomotensis NBRC 103684.</title>
        <authorList>
            <person name="Ichikawa N."/>
            <person name="Sato H."/>
            <person name="Tonouchi N."/>
        </authorList>
    </citation>
    <scope>NUCLEOTIDE SEQUENCE</scope>
    <source>
        <strain evidence="2">NBRC 103684</strain>
    </source>
</reference>
<evidence type="ECO:0000313" key="2">
    <source>
        <dbReference type="EMBL" id="GLY90559.1"/>
    </source>
</evidence>
<feature type="domain" description="Thioesterase" evidence="1">
    <location>
        <begin position="53"/>
        <end position="127"/>
    </location>
</feature>
<comment type="caution">
    <text evidence="2">The sequence shown here is derived from an EMBL/GenBank/DDBJ whole genome shotgun (WGS) entry which is preliminary data.</text>
</comment>
<dbReference type="Proteomes" id="UP001165074">
    <property type="component" value="Unassembled WGS sequence"/>
</dbReference>
<organism evidence="2 3">
    <name type="scientific">Actinoallomurus iriomotensis</name>
    <dbReference type="NCBI Taxonomy" id="478107"/>
    <lineage>
        <taxon>Bacteria</taxon>
        <taxon>Bacillati</taxon>
        <taxon>Actinomycetota</taxon>
        <taxon>Actinomycetes</taxon>
        <taxon>Streptosporangiales</taxon>
        <taxon>Thermomonosporaceae</taxon>
        <taxon>Actinoallomurus</taxon>
    </lineage>
</organism>
<accession>A0A9W6SAY1</accession>
<sequence>MAELLTGAALAARAAAALDVPLQRSLGARLIDPDAPAAGAWFVVDGLASNGRGALHAAALGTVLELAAYLALLPELSGSEDAVTHAIATQFVAAARDGDRVEVRGQVDRRTRRLAFLSVTATTSGRTVARAQLTKAILEPR</sequence>
<keyword evidence="3" id="KW-1185">Reference proteome</keyword>